<comment type="caution">
    <text evidence="1">The sequence shown here is derived from an EMBL/GenBank/DDBJ whole genome shotgun (WGS) entry which is preliminary data.</text>
</comment>
<gene>
    <name evidence="1" type="ORF">JIN84_21530</name>
</gene>
<reference evidence="1" key="1">
    <citation type="submission" date="2021-01" db="EMBL/GenBank/DDBJ databases">
        <title>Modified the classification status of verrucomicrobia.</title>
        <authorList>
            <person name="Feng X."/>
        </authorList>
    </citation>
    <scope>NUCLEOTIDE SEQUENCE</scope>
    <source>
        <strain evidence="1">JCM 18052</strain>
    </source>
</reference>
<proteinExistence type="predicted"/>
<accession>A0A934R9Z5</accession>
<sequence>MAKQPIKPRWATYASATQYTGLSSRLLEKLVKEKLIASSLVRRPGCARGIRLIDLDSVDRFIERGIDDTCDVNFLNNKSSRKGGRK</sequence>
<organism evidence="1 2">
    <name type="scientific">Luteolibacter yonseiensis</name>
    <dbReference type="NCBI Taxonomy" id="1144680"/>
    <lineage>
        <taxon>Bacteria</taxon>
        <taxon>Pseudomonadati</taxon>
        <taxon>Verrucomicrobiota</taxon>
        <taxon>Verrucomicrobiia</taxon>
        <taxon>Verrucomicrobiales</taxon>
        <taxon>Verrucomicrobiaceae</taxon>
        <taxon>Luteolibacter</taxon>
    </lineage>
</organism>
<evidence type="ECO:0000313" key="1">
    <source>
        <dbReference type="EMBL" id="MBK1818220.1"/>
    </source>
</evidence>
<evidence type="ECO:0000313" key="2">
    <source>
        <dbReference type="Proteomes" id="UP000600139"/>
    </source>
</evidence>
<dbReference type="EMBL" id="JAENIK010000013">
    <property type="protein sequence ID" value="MBK1818220.1"/>
    <property type="molecule type" value="Genomic_DNA"/>
</dbReference>
<name>A0A934R9Z5_9BACT</name>
<dbReference type="RefSeq" id="WP_200353169.1">
    <property type="nucleotide sequence ID" value="NZ_BAABHZ010000002.1"/>
</dbReference>
<keyword evidence="2" id="KW-1185">Reference proteome</keyword>
<dbReference type="Proteomes" id="UP000600139">
    <property type="component" value="Unassembled WGS sequence"/>
</dbReference>
<protein>
    <submittedName>
        <fullName evidence="1">Uncharacterized protein</fullName>
    </submittedName>
</protein>
<dbReference type="AlphaFoldDB" id="A0A934R9Z5"/>